<dbReference type="Gene3D" id="2.70.50.60">
    <property type="entry name" value="abc- transporter (atp binding component) like domain"/>
    <property type="match status" value="1"/>
</dbReference>
<evidence type="ECO:0000256" key="2">
    <source>
        <dbReference type="ARBA" id="ARBA00022448"/>
    </source>
</evidence>
<proteinExistence type="inferred from homology"/>
<accession>A0A163Q8M5</accession>
<dbReference type="InterPro" id="IPR015860">
    <property type="entry name" value="ABC_transpr_TagH-like"/>
</dbReference>
<dbReference type="PANTHER" id="PTHR46743">
    <property type="entry name" value="TEICHOIC ACIDS EXPORT ATP-BINDING PROTEIN TAGH"/>
    <property type="match status" value="1"/>
</dbReference>
<evidence type="ECO:0000313" key="9">
    <source>
        <dbReference type="Proteomes" id="UP000093412"/>
    </source>
</evidence>
<evidence type="ECO:0000313" key="8">
    <source>
        <dbReference type="Proteomes" id="UP000076447"/>
    </source>
</evidence>
<feature type="domain" description="ABC transporter" evidence="5">
    <location>
        <begin position="25"/>
        <end position="247"/>
    </location>
</feature>
<dbReference type="SMART" id="SM00382">
    <property type="entry name" value="AAA"/>
    <property type="match status" value="1"/>
</dbReference>
<organism evidence="6 8">
    <name type="scientific">Oerskovia enterophila</name>
    <dbReference type="NCBI Taxonomy" id="43678"/>
    <lineage>
        <taxon>Bacteria</taxon>
        <taxon>Bacillati</taxon>
        <taxon>Actinomycetota</taxon>
        <taxon>Actinomycetes</taxon>
        <taxon>Micrococcales</taxon>
        <taxon>Cellulomonadaceae</taxon>
        <taxon>Oerskovia</taxon>
    </lineage>
</organism>
<dbReference type="GO" id="GO:0016020">
    <property type="term" value="C:membrane"/>
    <property type="evidence" value="ECO:0007669"/>
    <property type="project" value="InterPro"/>
</dbReference>
<dbReference type="GO" id="GO:0005524">
    <property type="term" value="F:ATP binding"/>
    <property type="evidence" value="ECO:0007669"/>
    <property type="project" value="UniProtKB-KW"/>
</dbReference>
<dbReference type="Pfam" id="PF14524">
    <property type="entry name" value="Wzt_C"/>
    <property type="match status" value="1"/>
</dbReference>
<dbReference type="InterPro" id="IPR029439">
    <property type="entry name" value="Wzt_C"/>
</dbReference>
<dbReference type="STRING" id="43678.OJAG_33850"/>
<dbReference type="PROSITE" id="PS50893">
    <property type="entry name" value="ABC_TRANSPORTER_2"/>
    <property type="match status" value="1"/>
</dbReference>
<reference evidence="6 8" key="1">
    <citation type="submission" date="2016-01" db="EMBL/GenBank/DDBJ databases">
        <title>Genome sequence of Oerskovia enterophila VJag, an agar and cellulose degrading bacterium.</title>
        <authorList>
            <person name="Poehlein A."/>
            <person name="Jag V."/>
            <person name="Bengelsdorf F."/>
            <person name="Duerre P."/>
            <person name="Daniel R."/>
        </authorList>
    </citation>
    <scope>NUCLEOTIDE SEQUENCE [LARGE SCALE GENOMIC DNA]</scope>
    <source>
        <strain evidence="6 8">VJag</strain>
    </source>
</reference>
<dbReference type="PANTHER" id="PTHR46743:SF2">
    <property type="entry name" value="TEICHOIC ACIDS EXPORT ATP-BINDING PROTEIN TAGH"/>
    <property type="match status" value="1"/>
</dbReference>
<dbReference type="Proteomes" id="UP000076447">
    <property type="component" value="Unassembled WGS sequence"/>
</dbReference>
<dbReference type="CDD" id="cd03220">
    <property type="entry name" value="ABC_KpsT_Wzt"/>
    <property type="match status" value="1"/>
</dbReference>
<evidence type="ECO:0000256" key="4">
    <source>
        <dbReference type="ARBA" id="ARBA00022840"/>
    </source>
</evidence>
<dbReference type="PATRIC" id="fig|43678.3.peg.3549"/>
<keyword evidence="4 6" id="KW-0067">ATP-binding</keyword>
<evidence type="ECO:0000256" key="1">
    <source>
        <dbReference type="ARBA" id="ARBA00005417"/>
    </source>
</evidence>
<dbReference type="EC" id="3.6.3.40" evidence="6"/>
<dbReference type="Proteomes" id="UP000093412">
    <property type="component" value="Unassembled WGS sequence"/>
</dbReference>
<dbReference type="RefSeq" id="WP_068624532.1">
    <property type="nucleotide sequence ID" value="NZ_LRIE01000083.1"/>
</dbReference>
<keyword evidence="3" id="KW-0547">Nucleotide-binding</keyword>
<dbReference type="SUPFAM" id="SSF52540">
    <property type="entry name" value="P-loop containing nucleoside triphosphate hydrolases"/>
    <property type="match status" value="1"/>
</dbReference>
<comment type="similarity">
    <text evidence="1">Belongs to the ABC transporter superfamily.</text>
</comment>
<dbReference type="Pfam" id="PF00005">
    <property type="entry name" value="ABC_tran"/>
    <property type="match status" value="1"/>
</dbReference>
<comment type="caution">
    <text evidence="6">The sequence shown here is derived from an EMBL/GenBank/DDBJ whole genome shotgun (WGS) entry which is preliminary data.</text>
</comment>
<evidence type="ECO:0000256" key="3">
    <source>
        <dbReference type="ARBA" id="ARBA00022741"/>
    </source>
</evidence>
<dbReference type="CDD" id="cd10147">
    <property type="entry name" value="Wzt_C-like"/>
    <property type="match status" value="1"/>
</dbReference>
<dbReference type="GO" id="GO:0016887">
    <property type="term" value="F:ATP hydrolysis activity"/>
    <property type="evidence" value="ECO:0007669"/>
    <property type="project" value="InterPro"/>
</dbReference>
<dbReference type="InterPro" id="IPR027417">
    <property type="entry name" value="P-loop_NTPase"/>
</dbReference>
<keyword evidence="6" id="KW-0378">Hydrolase</keyword>
<name>A0A163Q8M5_9CELL</name>
<dbReference type="InterPro" id="IPR050683">
    <property type="entry name" value="Bact_Polysacc_Export_ATP-bd"/>
</dbReference>
<protein>
    <submittedName>
        <fullName evidence="6">Teichoic acids export ATP-binding protein TagH</fullName>
        <ecNumber evidence="6">3.6.3.40</ecNumber>
    </submittedName>
</protein>
<evidence type="ECO:0000313" key="7">
    <source>
        <dbReference type="EMBL" id="OCI32563.1"/>
    </source>
</evidence>
<dbReference type="InterPro" id="IPR003439">
    <property type="entry name" value="ABC_transporter-like_ATP-bd"/>
</dbReference>
<evidence type="ECO:0000259" key="5">
    <source>
        <dbReference type="PROSITE" id="PS50893"/>
    </source>
</evidence>
<evidence type="ECO:0000313" key="6">
    <source>
        <dbReference type="EMBL" id="KZM33901.1"/>
    </source>
</evidence>
<reference evidence="7 9" key="2">
    <citation type="submission" date="2016-06" db="EMBL/GenBank/DDBJ databases">
        <title>Genome sequence of Oerskovia enterophila DSM 43852.</title>
        <authorList>
            <person name="Poehlein A."/>
            <person name="Jag V."/>
            <person name="Bengelsdorf F.R."/>
            <person name="Daniel R."/>
            <person name="Duerre P."/>
        </authorList>
    </citation>
    <scope>NUCLEOTIDE SEQUENCE [LARGE SCALE GENOMIC DNA]</scope>
    <source>
        <strain evidence="7 9">DSM 43852</strain>
    </source>
</reference>
<gene>
    <name evidence="6" type="primary">tagH_2</name>
    <name evidence="7" type="ORF">OERS_07470</name>
    <name evidence="6" type="ORF">OJAG_33850</name>
</gene>
<dbReference type="EMBL" id="MAQA01000005">
    <property type="protein sequence ID" value="OCI32563.1"/>
    <property type="molecule type" value="Genomic_DNA"/>
</dbReference>
<sequence length="415" mass="45594">MSTSAVTVDNVSKTFRMYTNRSQSLKSLFVDRRRSQYEDFWALRDVALEIPEGKTFGLLGNNGSGKSTLLKCIAKILTPNQGSITSRGRMAAMLEVGSGFHPELTGRENVYLNGSILGMNRHEVDRKFDDIVDFAGIGAFIDQPVKNYSSGMYVRLGFAVSIHVEPEILLVDEILAVGDAEFQERCMGKFADFRREGRTVVVVSHGLEQMRSFCDEAAWLSHGELKGTGPVSEVIEQYSEAAHLAKPVEGGGARIGSGDAQITRMEWLHPDGRDARTCRTGDEIRIRLHYTASATIERPVFGVSVQTLDDRLIWGHHAQDSDYVPQSIDPGDGSIDVVIPSLPLRPDTYTLSASIQGPGTSHLIDGYLRGLTFTVVPTGRTESGGYVVFGSHFERLTPPRPMVTSPRNDVVDATK</sequence>
<dbReference type="Gene3D" id="3.40.50.300">
    <property type="entry name" value="P-loop containing nucleotide triphosphate hydrolases"/>
    <property type="match status" value="1"/>
</dbReference>
<keyword evidence="2" id="KW-0813">Transport</keyword>
<dbReference type="EMBL" id="LRIE01000083">
    <property type="protein sequence ID" value="KZM33901.1"/>
    <property type="molecule type" value="Genomic_DNA"/>
</dbReference>
<dbReference type="GO" id="GO:0140359">
    <property type="term" value="F:ABC-type transporter activity"/>
    <property type="evidence" value="ECO:0007669"/>
    <property type="project" value="InterPro"/>
</dbReference>
<dbReference type="InterPro" id="IPR003593">
    <property type="entry name" value="AAA+_ATPase"/>
</dbReference>
<dbReference type="AlphaFoldDB" id="A0A163Q8M5"/>
<keyword evidence="9" id="KW-1185">Reference proteome</keyword>